<comment type="caution">
    <text evidence="1">The sequence shown here is derived from an EMBL/GenBank/DDBJ whole genome shotgun (WGS) entry which is preliminary data.</text>
</comment>
<sequence>ADANARIDLTSVKGEEFSKALEELTTIRDFERLLRDVGAFYQATAKQLVAKAKEIFKQREVDEEAEAKEST</sequence>
<reference evidence="1 2" key="1">
    <citation type="submission" date="2018-07" db="EMBL/GenBank/DDBJ databases">
        <title>The use of a cohorting ward and systematic surveillance cultures for the control of a Klebsiella pneumoniae carbapenemase (KPC)-producing Enterobacteriaceae outbreak.</title>
        <authorList>
            <person name="Doi Y."/>
        </authorList>
    </citation>
    <scope>NUCLEOTIDE SEQUENCE [LARGE SCALE GENOMIC DNA]</scope>
    <source>
        <strain evidence="1 2">1-RC-17-04017</strain>
    </source>
</reference>
<name>A0ABD7GNG5_9ENTR</name>
<feature type="non-terminal residue" evidence="1">
    <location>
        <position position="71"/>
    </location>
</feature>
<dbReference type="AlphaFoldDB" id="A0ABD7GNG5"/>
<dbReference type="Proteomes" id="UP000255291">
    <property type="component" value="Unassembled WGS sequence"/>
</dbReference>
<proteinExistence type="predicted"/>
<evidence type="ECO:0000313" key="1">
    <source>
        <dbReference type="EMBL" id="RDT45589.1"/>
    </source>
</evidence>
<protein>
    <submittedName>
        <fullName evidence="1">Uncharacterized protein</fullName>
    </submittedName>
</protein>
<dbReference type="RefSeq" id="WP_165852727.1">
    <property type="nucleotide sequence ID" value="NZ_QRBW01000637.1"/>
</dbReference>
<dbReference type="EMBL" id="QRBW01000637">
    <property type="protein sequence ID" value="RDT45589.1"/>
    <property type="molecule type" value="Genomic_DNA"/>
</dbReference>
<feature type="non-terminal residue" evidence="1">
    <location>
        <position position="1"/>
    </location>
</feature>
<gene>
    <name evidence="1" type="ORF">DXF87_27215</name>
</gene>
<accession>A0ABD7GNG5</accession>
<organism evidence="1 2">
    <name type="scientific">Enterobacter roggenkampii</name>
    <dbReference type="NCBI Taxonomy" id="1812935"/>
    <lineage>
        <taxon>Bacteria</taxon>
        <taxon>Pseudomonadati</taxon>
        <taxon>Pseudomonadota</taxon>
        <taxon>Gammaproteobacteria</taxon>
        <taxon>Enterobacterales</taxon>
        <taxon>Enterobacteriaceae</taxon>
        <taxon>Enterobacter</taxon>
        <taxon>Enterobacter cloacae complex</taxon>
    </lineage>
</organism>
<evidence type="ECO:0000313" key="2">
    <source>
        <dbReference type="Proteomes" id="UP000255291"/>
    </source>
</evidence>